<gene>
    <name evidence="1" type="ordered locus">Dalk_4536</name>
</gene>
<dbReference type="RefSeq" id="WP_015949253.1">
    <property type="nucleotide sequence ID" value="NC_011768.1"/>
</dbReference>
<organism evidence="1 2">
    <name type="scientific">Desulfatibacillum aliphaticivorans</name>
    <dbReference type="NCBI Taxonomy" id="218208"/>
    <lineage>
        <taxon>Bacteria</taxon>
        <taxon>Pseudomonadati</taxon>
        <taxon>Thermodesulfobacteriota</taxon>
        <taxon>Desulfobacteria</taxon>
        <taxon>Desulfobacterales</taxon>
        <taxon>Desulfatibacillaceae</taxon>
        <taxon>Desulfatibacillum</taxon>
    </lineage>
</organism>
<keyword evidence="2" id="KW-1185">Reference proteome</keyword>
<dbReference type="Proteomes" id="UP000000739">
    <property type="component" value="Chromosome"/>
</dbReference>
<evidence type="ECO:0000313" key="2">
    <source>
        <dbReference type="Proteomes" id="UP000000739"/>
    </source>
</evidence>
<dbReference type="KEGG" id="dal:Dalk_4536"/>
<protein>
    <submittedName>
        <fullName evidence="1">Uncharacterized protein</fullName>
    </submittedName>
</protein>
<proteinExistence type="predicted"/>
<reference evidence="1 2" key="1">
    <citation type="journal article" date="2012" name="Environ. Microbiol.">
        <title>The genome sequence of Desulfatibacillum alkenivorans AK-01: a blueprint for anaerobic alkane oxidation.</title>
        <authorList>
            <person name="Callaghan A.V."/>
            <person name="Morris B.E."/>
            <person name="Pereira I.A."/>
            <person name="McInerney M.J."/>
            <person name="Austin R.N."/>
            <person name="Groves J.T."/>
            <person name="Kukor J.J."/>
            <person name="Suflita J.M."/>
            <person name="Young L.Y."/>
            <person name="Zylstra G.J."/>
            <person name="Wawrik B."/>
        </authorList>
    </citation>
    <scope>NUCLEOTIDE SEQUENCE [LARGE SCALE GENOMIC DNA]</scope>
    <source>
        <strain evidence="1 2">AK-01</strain>
    </source>
</reference>
<sequence length="84" mass="9458">MTGYEDISVIPIFIGINRIYDSEIDHSWDNMVYIGTQYSKAVSAVIGAKDPKNLPDTASAQGIIKHFHLLPNGDMRFLMWEGDK</sequence>
<dbReference type="AlphaFoldDB" id="B8FCQ1"/>
<name>B8FCQ1_DESAL</name>
<evidence type="ECO:0000313" key="1">
    <source>
        <dbReference type="EMBL" id="ACL06214.1"/>
    </source>
</evidence>
<dbReference type="EMBL" id="CP001322">
    <property type="protein sequence ID" value="ACL06214.1"/>
    <property type="molecule type" value="Genomic_DNA"/>
</dbReference>
<accession>B8FCQ1</accession>
<dbReference type="HOGENOM" id="CLU_2522083_0_0_7"/>